<proteinExistence type="predicted"/>
<keyword evidence="1" id="KW-0472">Membrane</keyword>
<name>A0ABN8ZLY5_RANTA</name>
<dbReference type="Gene3D" id="1.20.120.550">
    <property type="entry name" value="Membrane associated eicosanoid/glutathione metabolism-like domain"/>
    <property type="match status" value="1"/>
</dbReference>
<sequence>MNNQVLLNFLLCGGLLVIKMYVVAIITGQVRLQKRVRAALGDPQSIVCTLTSPAAIGKAGFGDQKSSRPWSMWKRVGKDFPLPALWDGSSVARTSLSRGCFCFNPNLHVLLAQGPCSEPPGKSKR</sequence>
<dbReference type="EMBL" id="OX459940">
    <property type="protein sequence ID" value="CAI9174937.1"/>
    <property type="molecule type" value="Genomic_DNA"/>
</dbReference>
<organism evidence="2 3">
    <name type="scientific">Rangifer tarandus platyrhynchus</name>
    <name type="common">Svalbard reindeer</name>
    <dbReference type="NCBI Taxonomy" id="3082113"/>
    <lineage>
        <taxon>Eukaryota</taxon>
        <taxon>Metazoa</taxon>
        <taxon>Chordata</taxon>
        <taxon>Craniata</taxon>
        <taxon>Vertebrata</taxon>
        <taxon>Euteleostomi</taxon>
        <taxon>Mammalia</taxon>
        <taxon>Eutheria</taxon>
        <taxon>Laurasiatheria</taxon>
        <taxon>Artiodactyla</taxon>
        <taxon>Ruminantia</taxon>
        <taxon>Pecora</taxon>
        <taxon>Cervidae</taxon>
        <taxon>Odocoileinae</taxon>
        <taxon>Rangifer</taxon>
    </lineage>
</organism>
<keyword evidence="1" id="KW-0812">Transmembrane</keyword>
<dbReference type="InterPro" id="IPR023352">
    <property type="entry name" value="MAPEG-like_dom_sf"/>
</dbReference>
<dbReference type="Proteomes" id="UP001176941">
    <property type="component" value="Chromosome 4"/>
</dbReference>
<accession>A0ABN8ZLY5</accession>
<protein>
    <submittedName>
        <fullName evidence="2">Uncharacterized protein</fullName>
    </submittedName>
</protein>
<evidence type="ECO:0000256" key="1">
    <source>
        <dbReference type="SAM" id="Phobius"/>
    </source>
</evidence>
<gene>
    <name evidence="2" type="ORF">MRATA1EN1_LOCUS23899</name>
</gene>
<evidence type="ECO:0000313" key="3">
    <source>
        <dbReference type="Proteomes" id="UP001176941"/>
    </source>
</evidence>
<keyword evidence="1" id="KW-1133">Transmembrane helix</keyword>
<keyword evidence="3" id="KW-1185">Reference proteome</keyword>
<reference evidence="2" key="1">
    <citation type="submission" date="2023-04" db="EMBL/GenBank/DDBJ databases">
        <authorList>
            <consortium name="ELIXIR-Norway"/>
        </authorList>
    </citation>
    <scope>NUCLEOTIDE SEQUENCE [LARGE SCALE GENOMIC DNA]</scope>
</reference>
<evidence type="ECO:0000313" key="2">
    <source>
        <dbReference type="EMBL" id="CAI9174937.1"/>
    </source>
</evidence>
<feature type="transmembrane region" description="Helical" evidence="1">
    <location>
        <begin position="6"/>
        <end position="27"/>
    </location>
</feature>